<dbReference type="Proteomes" id="UP000190675">
    <property type="component" value="Chromosome I"/>
</dbReference>
<accession>A0A1M5ITV1</accession>
<sequence>MPALCSDSRNIASFEMNPNTGLRFGGAVRVFIGGCPVLVLRDLDRDAPCAPALVTTLLPQKNPQMLLRICVTSAESWLMADREAYAEFCGYRLAHIPQNPETVPNLKQLIQTLGENGTAAQLRRHFDKFKPSRVPMWGMLGDWHTQFAGTRWDPVRAADSGRAPSLGRALERLRELASQSVSPGGTNGNDKVTC</sequence>
<name>A0A1M5ITV1_9BRAD</name>
<reference evidence="1 2" key="1">
    <citation type="submission" date="2016-11" db="EMBL/GenBank/DDBJ databases">
        <authorList>
            <person name="Jaros S."/>
            <person name="Januszkiewicz K."/>
            <person name="Wedrychowicz H."/>
        </authorList>
    </citation>
    <scope>NUCLEOTIDE SEQUENCE [LARGE SCALE GENOMIC DNA]</scope>
    <source>
        <strain evidence="1 2">GAS242</strain>
    </source>
</reference>
<protein>
    <submittedName>
        <fullName evidence="1">Uncharacterized protein</fullName>
    </submittedName>
</protein>
<gene>
    <name evidence="1" type="ORF">SAMN05444169_1797</name>
</gene>
<evidence type="ECO:0000313" key="1">
    <source>
        <dbReference type="EMBL" id="SHG31747.1"/>
    </source>
</evidence>
<organism evidence="1 2">
    <name type="scientific">Bradyrhizobium erythrophlei</name>
    <dbReference type="NCBI Taxonomy" id="1437360"/>
    <lineage>
        <taxon>Bacteria</taxon>
        <taxon>Pseudomonadati</taxon>
        <taxon>Pseudomonadota</taxon>
        <taxon>Alphaproteobacteria</taxon>
        <taxon>Hyphomicrobiales</taxon>
        <taxon>Nitrobacteraceae</taxon>
        <taxon>Bradyrhizobium</taxon>
    </lineage>
</organism>
<proteinExistence type="predicted"/>
<evidence type="ECO:0000313" key="2">
    <source>
        <dbReference type="Proteomes" id="UP000190675"/>
    </source>
</evidence>
<dbReference type="EMBL" id="LT670818">
    <property type="protein sequence ID" value="SHG31747.1"/>
    <property type="molecule type" value="Genomic_DNA"/>
</dbReference>
<dbReference type="AlphaFoldDB" id="A0A1M5ITV1"/>